<reference evidence="1 2" key="1">
    <citation type="journal article" date="2019" name="Nat. Microbiol.">
        <title>Mediterranean grassland soil C-N compound turnover is dependent on rainfall and depth, and is mediated by genomically divergent microorganisms.</title>
        <authorList>
            <person name="Diamond S."/>
            <person name="Andeer P.F."/>
            <person name="Li Z."/>
            <person name="Crits-Christoph A."/>
            <person name="Burstein D."/>
            <person name="Anantharaman K."/>
            <person name="Lane K.R."/>
            <person name="Thomas B.C."/>
            <person name="Pan C."/>
            <person name="Northen T.R."/>
            <person name="Banfield J.F."/>
        </authorList>
    </citation>
    <scope>NUCLEOTIDE SEQUENCE [LARGE SCALE GENOMIC DNA]</scope>
    <source>
        <strain evidence="1">NP_4</strain>
    </source>
</reference>
<accession>A0A537KTZ5</accession>
<gene>
    <name evidence="1" type="ORF">E6H01_11395</name>
</gene>
<evidence type="ECO:0000313" key="1">
    <source>
        <dbReference type="EMBL" id="TMI99225.1"/>
    </source>
</evidence>
<evidence type="ECO:0008006" key="3">
    <source>
        <dbReference type="Google" id="ProtNLM"/>
    </source>
</evidence>
<dbReference type="AlphaFoldDB" id="A0A537KTZ5"/>
<dbReference type="EMBL" id="VBAL01000142">
    <property type="protein sequence ID" value="TMI99225.1"/>
    <property type="molecule type" value="Genomic_DNA"/>
</dbReference>
<sequence length="123" mass="12478">MNRKGPIMMALALLLGAGITPALPGVSIRSAAAADEPGASARVSAGTGLVRAVDAGTNTLVLETQSGAKRVHVARAATIRDDHDNTLALGEIRPGDAVAYEVAAGDATVLHVARQFWAIPSEG</sequence>
<name>A0A537KTZ5_9BACT</name>
<proteinExistence type="predicted"/>
<comment type="caution">
    <text evidence="1">The sequence shown here is derived from an EMBL/GenBank/DDBJ whole genome shotgun (WGS) entry which is preliminary data.</text>
</comment>
<protein>
    <recommendedName>
        <fullName evidence="3">DUF5666 domain-containing protein</fullName>
    </recommendedName>
</protein>
<organism evidence="1 2">
    <name type="scientific">Candidatus Segetimicrobium genomatis</name>
    <dbReference type="NCBI Taxonomy" id="2569760"/>
    <lineage>
        <taxon>Bacteria</taxon>
        <taxon>Bacillati</taxon>
        <taxon>Candidatus Sysuimicrobiota</taxon>
        <taxon>Candidatus Sysuimicrobiia</taxon>
        <taxon>Candidatus Sysuimicrobiales</taxon>
        <taxon>Candidatus Segetimicrobiaceae</taxon>
        <taxon>Candidatus Segetimicrobium</taxon>
    </lineage>
</organism>
<evidence type="ECO:0000313" key="2">
    <source>
        <dbReference type="Proteomes" id="UP000319353"/>
    </source>
</evidence>
<dbReference type="Proteomes" id="UP000319353">
    <property type="component" value="Unassembled WGS sequence"/>
</dbReference>